<evidence type="ECO:0000256" key="6">
    <source>
        <dbReference type="ARBA" id="ARBA00023004"/>
    </source>
</evidence>
<dbReference type="CDD" id="cd08927">
    <property type="entry name" value="Hb-alpha-like"/>
    <property type="match status" value="1"/>
</dbReference>
<protein>
    <submittedName>
        <fullName evidence="9">Hemoglobin subunit alpha</fullName>
    </submittedName>
</protein>
<keyword evidence="3 7" id="KW-0349">Heme</keyword>
<keyword evidence="4 7" id="KW-0561">Oxygen transport</keyword>
<evidence type="ECO:0000256" key="5">
    <source>
        <dbReference type="ARBA" id="ARBA00022723"/>
    </source>
</evidence>
<keyword evidence="2 7" id="KW-0813">Transport</keyword>
<dbReference type="PRINTS" id="PR00612">
    <property type="entry name" value="ALPHAHAEM"/>
</dbReference>
<dbReference type="GO" id="GO:0005344">
    <property type="term" value="F:oxygen carrier activity"/>
    <property type="evidence" value="ECO:0007669"/>
    <property type="project" value="UniProtKB-KW"/>
</dbReference>
<evidence type="ECO:0000256" key="7">
    <source>
        <dbReference type="RuleBase" id="RU000356"/>
    </source>
</evidence>
<dbReference type="EMBL" id="JX053224">
    <property type="protein sequence ID" value="AFK11452.1"/>
    <property type="molecule type" value="mRNA"/>
</dbReference>
<evidence type="ECO:0000313" key="9">
    <source>
        <dbReference type="EMBL" id="AFK11452.1"/>
    </source>
</evidence>
<dbReference type="InterPro" id="IPR009050">
    <property type="entry name" value="Globin-like_sf"/>
</dbReference>
<dbReference type="GO" id="GO:0072562">
    <property type="term" value="C:blood microparticle"/>
    <property type="evidence" value="ECO:0007669"/>
    <property type="project" value="TreeGrafter"/>
</dbReference>
<dbReference type="GO" id="GO:0031720">
    <property type="term" value="F:haptoglobin binding"/>
    <property type="evidence" value="ECO:0007669"/>
    <property type="project" value="TreeGrafter"/>
</dbReference>
<evidence type="ECO:0000256" key="3">
    <source>
        <dbReference type="ARBA" id="ARBA00022617"/>
    </source>
</evidence>
<organism evidence="9">
    <name type="scientific">Callorhinchus milii</name>
    <name type="common">Ghost shark</name>
    <dbReference type="NCBI Taxonomy" id="7868"/>
    <lineage>
        <taxon>Eukaryota</taxon>
        <taxon>Metazoa</taxon>
        <taxon>Chordata</taxon>
        <taxon>Craniata</taxon>
        <taxon>Vertebrata</taxon>
        <taxon>Chondrichthyes</taxon>
        <taxon>Holocephali</taxon>
        <taxon>Chimaeriformes</taxon>
        <taxon>Callorhinchidae</taxon>
        <taxon>Callorhinchus</taxon>
    </lineage>
</organism>
<dbReference type="InterPro" id="IPR012292">
    <property type="entry name" value="Globin/Proto"/>
</dbReference>
<evidence type="ECO:0000256" key="4">
    <source>
        <dbReference type="ARBA" id="ARBA00022621"/>
    </source>
</evidence>
<dbReference type="InterPro" id="IPR002338">
    <property type="entry name" value="Hemoglobin_a-typ"/>
</dbReference>
<keyword evidence="6" id="KW-0408">Iron</keyword>
<dbReference type="PROSITE" id="PS01033">
    <property type="entry name" value="GLOBIN"/>
    <property type="match status" value="1"/>
</dbReference>
<dbReference type="GO" id="GO:0004601">
    <property type="term" value="F:peroxidase activity"/>
    <property type="evidence" value="ECO:0007669"/>
    <property type="project" value="TreeGrafter"/>
</dbReference>
<comment type="similarity">
    <text evidence="1 7">Belongs to the globin family.</text>
</comment>
<evidence type="ECO:0000259" key="8">
    <source>
        <dbReference type="PROSITE" id="PS01033"/>
    </source>
</evidence>
<reference evidence="9" key="1">
    <citation type="journal article" date="2012" name="PLoS ONE">
        <title>Sequencing and Analysis of Full-Length cDNAs, 5'-ESTs and 3'-ESTs from a Cartilaginous Fish, the Elephant Shark (Callorhinchus milii).</title>
        <authorList>
            <person name="Tan Y.Y."/>
            <person name="Kodzius R."/>
            <person name="Tay B.H."/>
            <person name="Tay A."/>
            <person name="Brenner S."/>
            <person name="Venkatesh B."/>
        </authorList>
    </citation>
    <scope>NUCLEOTIDE SEQUENCE</scope>
    <source>
        <tissue evidence="9">Spleen</tissue>
    </source>
</reference>
<dbReference type="PANTHER" id="PTHR11442">
    <property type="entry name" value="HEMOGLOBIN FAMILY MEMBER"/>
    <property type="match status" value="1"/>
</dbReference>
<proteinExistence type="evidence at transcript level"/>
<sequence length="183" mass="20254">MVLSKTDKALLSSSVGKIQAQATGSDVLARMFASFPQTKVYFVGFSDYTAKGPRVQKHGLTVMTKIIEGIQYLDSLRSFLDALSAKHAHELMVDPVNFGFLGECVLSSLAYQLPDFSPEMHCAWDKYLCEFAYLLAEKYRQTSTDGSFRKNGIFVSLNCSGNNASQHALNLLFFSPLVRFAAV</sequence>
<evidence type="ECO:0000256" key="2">
    <source>
        <dbReference type="ARBA" id="ARBA00022448"/>
    </source>
</evidence>
<dbReference type="InterPro" id="IPR000971">
    <property type="entry name" value="Globin"/>
</dbReference>
<keyword evidence="5" id="KW-0479">Metal-binding</keyword>
<evidence type="ECO:0000256" key="1">
    <source>
        <dbReference type="ARBA" id="ARBA00008705"/>
    </source>
</evidence>
<feature type="domain" description="Globin" evidence="8">
    <location>
        <begin position="2"/>
        <end position="140"/>
    </location>
</feature>
<dbReference type="GO" id="GO:0005833">
    <property type="term" value="C:hemoglobin complex"/>
    <property type="evidence" value="ECO:0007669"/>
    <property type="project" value="InterPro"/>
</dbReference>
<dbReference type="Pfam" id="PF00042">
    <property type="entry name" value="Globin"/>
    <property type="match status" value="1"/>
</dbReference>
<dbReference type="GO" id="GO:0020037">
    <property type="term" value="F:heme binding"/>
    <property type="evidence" value="ECO:0007669"/>
    <property type="project" value="InterPro"/>
</dbReference>
<accession>K4FYM0</accession>
<dbReference type="SUPFAM" id="SSF46458">
    <property type="entry name" value="Globin-like"/>
    <property type="match status" value="1"/>
</dbReference>
<dbReference type="GO" id="GO:0019825">
    <property type="term" value="F:oxygen binding"/>
    <property type="evidence" value="ECO:0007669"/>
    <property type="project" value="InterPro"/>
</dbReference>
<dbReference type="InterPro" id="IPR050056">
    <property type="entry name" value="Hemoglobin_oxygen_transport"/>
</dbReference>
<dbReference type="GO" id="GO:0043177">
    <property type="term" value="F:organic acid binding"/>
    <property type="evidence" value="ECO:0007669"/>
    <property type="project" value="TreeGrafter"/>
</dbReference>
<dbReference type="GO" id="GO:0046872">
    <property type="term" value="F:metal ion binding"/>
    <property type="evidence" value="ECO:0007669"/>
    <property type="project" value="UniProtKB-KW"/>
</dbReference>
<name>K4FYM0_CALMI</name>
<dbReference type="AlphaFoldDB" id="K4FYM0"/>
<dbReference type="GO" id="GO:0042744">
    <property type="term" value="P:hydrogen peroxide catabolic process"/>
    <property type="evidence" value="ECO:0007669"/>
    <property type="project" value="TreeGrafter"/>
</dbReference>
<dbReference type="Gene3D" id="1.10.490.10">
    <property type="entry name" value="Globins"/>
    <property type="match status" value="1"/>
</dbReference>
<dbReference type="GO" id="GO:0031838">
    <property type="term" value="C:haptoglobin-hemoglobin complex"/>
    <property type="evidence" value="ECO:0007669"/>
    <property type="project" value="TreeGrafter"/>
</dbReference>